<organism evidence="1">
    <name type="scientific">marine metagenome</name>
    <dbReference type="NCBI Taxonomy" id="408172"/>
    <lineage>
        <taxon>unclassified sequences</taxon>
        <taxon>metagenomes</taxon>
        <taxon>ecological metagenomes</taxon>
    </lineage>
</organism>
<gene>
    <name evidence="1" type="ORF">METZ01_LOCUS132721</name>
</gene>
<dbReference type="AlphaFoldDB" id="A0A381YTN4"/>
<accession>A0A381YTN4</accession>
<name>A0A381YTN4_9ZZZZ</name>
<proteinExistence type="predicted"/>
<sequence length="24" mass="2884">MEMWMAVVIGGAFLLRFVHQHWQP</sequence>
<dbReference type="EMBL" id="UINC01018929">
    <property type="protein sequence ID" value="SVA79867.1"/>
    <property type="molecule type" value="Genomic_DNA"/>
</dbReference>
<protein>
    <submittedName>
        <fullName evidence="1">Uncharacterized protein</fullName>
    </submittedName>
</protein>
<evidence type="ECO:0000313" key="1">
    <source>
        <dbReference type="EMBL" id="SVA79867.1"/>
    </source>
</evidence>
<reference evidence="1" key="1">
    <citation type="submission" date="2018-05" db="EMBL/GenBank/DDBJ databases">
        <authorList>
            <person name="Lanie J.A."/>
            <person name="Ng W.-L."/>
            <person name="Kazmierczak K.M."/>
            <person name="Andrzejewski T.M."/>
            <person name="Davidsen T.M."/>
            <person name="Wayne K.J."/>
            <person name="Tettelin H."/>
            <person name="Glass J.I."/>
            <person name="Rusch D."/>
            <person name="Podicherti R."/>
            <person name="Tsui H.-C.T."/>
            <person name="Winkler M.E."/>
        </authorList>
    </citation>
    <scope>NUCLEOTIDE SEQUENCE</scope>
</reference>